<evidence type="ECO:0000313" key="9">
    <source>
        <dbReference type="Proteomes" id="UP001597526"/>
    </source>
</evidence>
<comment type="similarity">
    <text evidence="2">Belongs to the VirD4/TraG family.</text>
</comment>
<evidence type="ECO:0000256" key="7">
    <source>
        <dbReference type="SAM" id="Phobius"/>
    </source>
</evidence>
<dbReference type="Pfam" id="PF02534">
    <property type="entry name" value="T4SS-DNA_transf"/>
    <property type="match status" value="1"/>
</dbReference>
<reference evidence="9" key="1">
    <citation type="journal article" date="2019" name="Int. J. Syst. Evol. Microbiol.">
        <title>The Global Catalogue of Microorganisms (GCM) 10K type strain sequencing project: providing services to taxonomists for standard genome sequencing and annotation.</title>
        <authorList>
            <consortium name="The Broad Institute Genomics Platform"/>
            <consortium name="The Broad Institute Genome Sequencing Center for Infectious Disease"/>
            <person name="Wu L."/>
            <person name="Ma J."/>
        </authorList>
    </citation>
    <scope>NUCLEOTIDE SEQUENCE [LARGE SCALE GENOMIC DNA]</scope>
    <source>
        <strain evidence="9">KCTC 52368</strain>
    </source>
</reference>
<evidence type="ECO:0000256" key="3">
    <source>
        <dbReference type="ARBA" id="ARBA00022475"/>
    </source>
</evidence>
<dbReference type="InterPro" id="IPR003688">
    <property type="entry name" value="TraG/VirD4"/>
</dbReference>
<evidence type="ECO:0000256" key="4">
    <source>
        <dbReference type="ARBA" id="ARBA00022692"/>
    </source>
</evidence>
<comment type="subcellular location">
    <subcellularLocation>
        <location evidence="1">Cell membrane</location>
        <topology evidence="1">Multi-pass membrane protein</topology>
    </subcellularLocation>
</comment>
<keyword evidence="5 7" id="KW-1133">Transmembrane helix</keyword>
<feature type="transmembrane region" description="Helical" evidence="7">
    <location>
        <begin position="84"/>
        <end position="104"/>
    </location>
</feature>
<dbReference type="Gene3D" id="3.40.50.300">
    <property type="entry name" value="P-loop containing nucleotide triphosphate hydrolases"/>
    <property type="match status" value="2"/>
</dbReference>
<dbReference type="PANTHER" id="PTHR37937:SF1">
    <property type="entry name" value="CONJUGATIVE TRANSFER: DNA TRANSPORT"/>
    <property type="match status" value="1"/>
</dbReference>
<evidence type="ECO:0000256" key="5">
    <source>
        <dbReference type="ARBA" id="ARBA00022989"/>
    </source>
</evidence>
<comment type="caution">
    <text evidence="8">The sequence shown here is derived from an EMBL/GenBank/DDBJ whole genome shotgun (WGS) entry which is preliminary data.</text>
</comment>
<dbReference type="CDD" id="cd01127">
    <property type="entry name" value="TrwB_TraG_TraD_VirD4"/>
    <property type="match status" value="1"/>
</dbReference>
<protein>
    <submittedName>
        <fullName evidence="8">Type IV secretory system conjugative DNA transfer family protein</fullName>
    </submittedName>
</protein>
<dbReference type="SUPFAM" id="SSF52540">
    <property type="entry name" value="P-loop containing nucleoside triphosphate hydrolases"/>
    <property type="match status" value="1"/>
</dbReference>
<dbReference type="RefSeq" id="WP_377766870.1">
    <property type="nucleotide sequence ID" value="NZ_JBHULB010000013.1"/>
</dbReference>
<name>A0ABW5MYP0_9FLAO</name>
<feature type="transmembrane region" description="Helical" evidence="7">
    <location>
        <begin position="52"/>
        <end position="72"/>
    </location>
</feature>
<keyword evidence="4 7" id="KW-0812">Transmembrane</keyword>
<accession>A0ABW5MYP0</accession>
<keyword evidence="3" id="KW-1003">Cell membrane</keyword>
<feature type="transmembrane region" description="Helical" evidence="7">
    <location>
        <begin position="9"/>
        <end position="32"/>
    </location>
</feature>
<evidence type="ECO:0000256" key="6">
    <source>
        <dbReference type="ARBA" id="ARBA00023136"/>
    </source>
</evidence>
<dbReference type="InterPro" id="IPR051539">
    <property type="entry name" value="T4SS-coupling_protein"/>
</dbReference>
<evidence type="ECO:0000256" key="1">
    <source>
        <dbReference type="ARBA" id="ARBA00004651"/>
    </source>
</evidence>
<evidence type="ECO:0000313" key="8">
    <source>
        <dbReference type="EMBL" id="MFD2587318.1"/>
    </source>
</evidence>
<sequence>MIFKFLKYYFYAVLAIFPIGCFAMGIVSIFYSTDFGMNTKLDFETTLHTREFLMNSGLGIYFTINPILLYIVLYRFTKRWSKAFLFLSVGTFLQMTAVNLLFSLNIYELQYDIEQIYLIMDVLIACQIVMSILISRKSNKKLSAHKKIRLCKEGIVFDARPSKIYLNNPMRGIYIQGGAGSGKSESLFKPIIKNAVKKSITGILYDFKSTELTKYYYHHQQKGEQNLDVYFLDFLNPLKSHRLNPLAPEYLLKAPYAFEYSEVIINNLLPETIKERKYWDRDAQSILTGIIWFIKKHHPKQCSLPHIISLVLEADTQQLLDKVSSDPETAGMVVSLRQAMNRGAEKQVAGVISTLQTALSRLNNPEIFWLLSGNDLNLDLNNPESPKFLCIGNDSSLPQTYSPAISLIISVAAKLMNKPDKLPSTIILDEAPTLYIPNFEQLPATGRSNKISTVFGTQDYSQIVEKYGSDKAQVIIANLGNQFYGRTSNTKTAEIIQSVFSKEDKMYWLSNKSTGTSGQIVHLNSNDSRGKSQSIQERERLKVNQILKADTGQFYGIVAEGSPREFIGHRFKYDKSKIDIPENLRSMPEVNFDEIIKNYHKIIAEAQNIIKPKVVNTLLDI</sequence>
<organism evidence="8 9">
    <name type="scientific">Croceitalea marina</name>
    <dbReference type="NCBI Taxonomy" id="1775166"/>
    <lineage>
        <taxon>Bacteria</taxon>
        <taxon>Pseudomonadati</taxon>
        <taxon>Bacteroidota</taxon>
        <taxon>Flavobacteriia</taxon>
        <taxon>Flavobacteriales</taxon>
        <taxon>Flavobacteriaceae</taxon>
        <taxon>Croceitalea</taxon>
    </lineage>
</organism>
<gene>
    <name evidence="8" type="ORF">ACFSQJ_10275</name>
</gene>
<dbReference type="InterPro" id="IPR027417">
    <property type="entry name" value="P-loop_NTPase"/>
</dbReference>
<keyword evidence="9" id="KW-1185">Reference proteome</keyword>
<evidence type="ECO:0000256" key="2">
    <source>
        <dbReference type="ARBA" id="ARBA00008806"/>
    </source>
</evidence>
<dbReference type="PANTHER" id="PTHR37937">
    <property type="entry name" value="CONJUGATIVE TRANSFER: DNA TRANSPORT"/>
    <property type="match status" value="1"/>
</dbReference>
<keyword evidence="6 7" id="KW-0472">Membrane</keyword>
<dbReference type="EMBL" id="JBHULB010000013">
    <property type="protein sequence ID" value="MFD2587318.1"/>
    <property type="molecule type" value="Genomic_DNA"/>
</dbReference>
<dbReference type="Proteomes" id="UP001597526">
    <property type="component" value="Unassembled WGS sequence"/>
</dbReference>
<proteinExistence type="inferred from homology"/>
<feature type="transmembrane region" description="Helical" evidence="7">
    <location>
        <begin position="116"/>
        <end position="134"/>
    </location>
</feature>